<dbReference type="Pfam" id="PF02298">
    <property type="entry name" value="Cu_bind_like"/>
    <property type="match status" value="1"/>
</dbReference>
<evidence type="ECO:0000256" key="1">
    <source>
        <dbReference type="ARBA" id="ARBA00023157"/>
    </source>
</evidence>
<gene>
    <name evidence="6" type="primary">LOC120106140</name>
</gene>
<evidence type="ECO:0000256" key="3">
    <source>
        <dbReference type="SAM" id="MobiDB-lite"/>
    </source>
</evidence>
<keyword evidence="1" id="KW-1015">Disulfide bond</keyword>
<dbReference type="Gene3D" id="2.60.40.420">
    <property type="entry name" value="Cupredoxins - blue copper proteins"/>
    <property type="match status" value="1"/>
</dbReference>
<name>A0A8B8ZTV7_PHODC</name>
<dbReference type="SUPFAM" id="SSF49503">
    <property type="entry name" value="Cupredoxins"/>
    <property type="match status" value="1"/>
</dbReference>
<dbReference type="KEGG" id="pda:120106140"/>
<dbReference type="PROSITE" id="PS51485">
    <property type="entry name" value="PHYTOCYANIN"/>
    <property type="match status" value="1"/>
</dbReference>
<organism evidence="5 6">
    <name type="scientific">Phoenix dactylifera</name>
    <name type="common">Date palm</name>
    <dbReference type="NCBI Taxonomy" id="42345"/>
    <lineage>
        <taxon>Eukaryota</taxon>
        <taxon>Viridiplantae</taxon>
        <taxon>Streptophyta</taxon>
        <taxon>Embryophyta</taxon>
        <taxon>Tracheophyta</taxon>
        <taxon>Spermatophyta</taxon>
        <taxon>Magnoliopsida</taxon>
        <taxon>Liliopsida</taxon>
        <taxon>Arecaceae</taxon>
        <taxon>Coryphoideae</taxon>
        <taxon>Phoeniceae</taxon>
        <taxon>Phoenix</taxon>
    </lineage>
</organism>
<keyword evidence="2" id="KW-0325">Glycoprotein</keyword>
<dbReference type="GO" id="GO:0009055">
    <property type="term" value="F:electron transfer activity"/>
    <property type="evidence" value="ECO:0007669"/>
    <property type="project" value="InterPro"/>
</dbReference>
<evidence type="ECO:0000313" key="6">
    <source>
        <dbReference type="RefSeq" id="XP_038974963.1"/>
    </source>
</evidence>
<evidence type="ECO:0000313" key="5">
    <source>
        <dbReference type="Proteomes" id="UP000228380"/>
    </source>
</evidence>
<dbReference type="OrthoDB" id="1933492at2759"/>
<reference evidence="6" key="1">
    <citation type="submission" date="2025-08" db="UniProtKB">
        <authorList>
            <consortium name="RefSeq"/>
        </authorList>
    </citation>
    <scope>IDENTIFICATION</scope>
    <source>
        <tissue evidence="6">Young leaves</tissue>
    </source>
</reference>
<evidence type="ECO:0000256" key="2">
    <source>
        <dbReference type="ARBA" id="ARBA00023180"/>
    </source>
</evidence>
<accession>A0A8B8ZTV7</accession>
<evidence type="ECO:0000259" key="4">
    <source>
        <dbReference type="PROSITE" id="PS51485"/>
    </source>
</evidence>
<dbReference type="GeneID" id="120106140"/>
<dbReference type="PANTHER" id="PTHR33021">
    <property type="entry name" value="BLUE COPPER PROTEIN"/>
    <property type="match status" value="1"/>
</dbReference>
<dbReference type="Proteomes" id="UP000228380">
    <property type="component" value="Unplaced"/>
</dbReference>
<feature type="compositionally biased region" description="Low complexity" evidence="3">
    <location>
        <begin position="143"/>
        <end position="196"/>
    </location>
</feature>
<dbReference type="FunFam" id="2.60.40.420:FF:000034">
    <property type="entry name" value="Cupredoxin superfamily protein"/>
    <property type="match status" value="1"/>
</dbReference>
<keyword evidence="5" id="KW-1185">Reference proteome</keyword>
<proteinExistence type="predicted"/>
<dbReference type="InterPro" id="IPR039391">
    <property type="entry name" value="Phytocyanin-like"/>
</dbReference>
<dbReference type="AlphaFoldDB" id="A0A8B8ZTV7"/>
<feature type="region of interest" description="Disordered" evidence="3">
    <location>
        <begin position="143"/>
        <end position="198"/>
    </location>
</feature>
<dbReference type="CDD" id="cd13920">
    <property type="entry name" value="Stellacyanin"/>
    <property type="match status" value="1"/>
</dbReference>
<sequence length="223" mass="21481">MGGSGGGGGGKRADWAGMMIAVAAVSLVLEGSVVAAATRHVVGGSGTGWTIPPNASFYGEWSSSQTYVVGDTLVFNFPTGIHNVIQVPKSSYDACTAQNQIGSTLSTGPATVTLTSSGAHYYICGVSGHCSTGQKLAITVASSSSAGPAPTPTAGGPTPSGAPAPASSGPSGVSPAASGPSGVSPAASGPSGVSPSSAPPPRPFIFSLSLALLSVASSCLIFL</sequence>
<dbReference type="RefSeq" id="XP_038974963.1">
    <property type="nucleotide sequence ID" value="XM_039119035.1"/>
</dbReference>
<dbReference type="InterPro" id="IPR003245">
    <property type="entry name" value="Phytocyanin_dom"/>
</dbReference>
<dbReference type="InterPro" id="IPR008972">
    <property type="entry name" value="Cupredoxin"/>
</dbReference>
<feature type="domain" description="Phytocyanin" evidence="4">
    <location>
        <begin position="38"/>
        <end position="142"/>
    </location>
</feature>
<dbReference type="GO" id="GO:0005886">
    <property type="term" value="C:plasma membrane"/>
    <property type="evidence" value="ECO:0007669"/>
    <property type="project" value="TreeGrafter"/>
</dbReference>
<protein>
    <submittedName>
        <fullName evidence="6">Cucumber peeling cupredoxin-like</fullName>
    </submittedName>
</protein>
<dbReference type="PANTHER" id="PTHR33021:SF496">
    <property type="entry name" value="OS08G0482700 PROTEIN"/>
    <property type="match status" value="1"/>
</dbReference>